<comment type="catalytic activity">
    <reaction evidence="5">
        <text>an L-alpha-D-Hep-(1-&gt;5)-[alpha-Kdo-(2-&gt;4)]-alpha-Kdo-(2-&gt;6)-lipid A + ADP-L-glycero-beta-D-manno-heptose = an L-alpha-D-Hep-(1-&gt;3)-L-alpha-D-Hep-(1-&gt;5)-[alpha-Kdo-(2-&gt;4)]-alpha-Kdo-(2-&gt;6)-lipid A + ADP + H(+)</text>
        <dbReference type="Rhea" id="RHEA:74071"/>
        <dbReference type="ChEBI" id="CHEBI:15378"/>
        <dbReference type="ChEBI" id="CHEBI:61506"/>
        <dbReference type="ChEBI" id="CHEBI:193068"/>
        <dbReference type="ChEBI" id="CHEBI:193069"/>
        <dbReference type="ChEBI" id="CHEBI:456216"/>
        <dbReference type="EC" id="2.4.99.24"/>
    </reaction>
</comment>
<evidence type="ECO:0000256" key="4">
    <source>
        <dbReference type="ARBA" id="ARBA00044042"/>
    </source>
</evidence>
<evidence type="ECO:0000256" key="1">
    <source>
        <dbReference type="ARBA" id="ARBA00022676"/>
    </source>
</evidence>
<dbReference type="PANTHER" id="PTHR30160:SF7">
    <property type="entry name" value="ADP-HEPTOSE--LPS HEPTOSYLTRANSFERASE 2"/>
    <property type="match status" value="1"/>
</dbReference>
<dbReference type="AlphaFoldDB" id="A0A1S7LG53"/>
<dbReference type="EMBL" id="LO017727">
    <property type="protein sequence ID" value="CRH05074.1"/>
    <property type="molecule type" value="Genomic_DNA"/>
</dbReference>
<evidence type="ECO:0000256" key="3">
    <source>
        <dbReference type="ARBA" id="ARBA00043995"/>
    </source>
</evidence>
<dbReference type="Pfam" id="PF01075">
    <property type="entry name" value="Glyco_transf_9"/>
    <property type="match status" value="1"/>
</dbReference>
<reference evidence="6" key="1">
    <citation type="submission" date="2015-04" db="EMBL/GenBank/DDBJ databases">
        <authorList>
            <person name="Syromyatnikov M.Y."/>
            <person name="Popov V.N."/>
        </authorList>
    </citation>
    <scope>NUCLEOTIDE SEQUENCE</scope>
    <source>
        <strain evidence="6">MO-1</strain>
    </source>
</reference>
<dbReference type="Gene3D" id="3.40.50.2000">
    <property type="entry name" value="Glycogen Phosphorylase B"/>
    <property type="match status" value="2"/>
</dbReference>
<proteinExistence type="inferred from homology"/>
<name>A0A1S7LG53_MAGMO</name>
<accession>A0A1S7LG53</accession>
<dbReference type="InterPro" id="IPR051199">
    <property type="entry name" value="LPS_LOS_Heptosyltrfase"/>
</dbReference>
<sequence length="357" mass="39221">MIVKSPPPQTAPLLIIGPAWVGDMVMVSAMTAQLHRAAPQRRIDILCPKWTHPIAQRLPHVGRVWQQPLGHGALGLKTRWQLGKQLAHEGYGQAITLPRSWKSALPPLAARIPIRTSFLGELRYGLLNDIRPLDKQALPRTVDRFMALATPRGEPFSPPQWPALTMQSDPAQGQLFLAQQQADIDRPWAALCPGAEYGPAKQWPAHHMAATARRVVEAGWGVMLLGGPGDRELCQQIVQQADVAQPNQLLQLAGQTTLEQAVDLLAVSDFVLSNDSGLMHVAAALDRPLLALYGSSDPRHTPPLNPTSQTIWKQLPCSPCFKRSCPEQHLQCLEEIDPDEVIARWQLMQPPGGPHAS</sequence>
<keyword evidence="1" id="KW-0328">Glycosyltransferase</keyword>
<dbReference type="NCBIfam" id="TIGR02195">
    <property type="entry name" value="heptsyl_trn_II"/>
    <property type="match status" value="1"/>
</dbReference>
<evidence type="ECO:0000256" key="5">
    <source>
        <dbReference type="ARBA" id="ARBA00047503"/>
    </source>
</evidence>
<dbReference type="FunFam" id="3.40.50.2000:FF:000023">
    <property type="entry name" value="ADP-heptose--LPS heptosyltransferase II"/>
    <property type="match status" value="1"/>
</dbReference>
<protein>
    <recommendedName>
        <fullName evidence="4">lipopolysaccharide heptosyltransferase II</fullName>
        <ecNumber evidence="4">2.4.99.24</ecNumber>
    </recommendedName>
</protein>
<organism evidence="6">
    <name type="scientific">Magnetococcus massalia (strain MO-1)</name>
    <dbReference type="NCBI Taxonomy" id="451514"/>
    <lineage>
        <taxon>Bacteria</taxon>
        <taxon>Pseudomonadati</taxon>
        <taxon>Pseudomonadota</taxon>
        <taxon>Magnetococcia</taxon>
        <taxon>Magnetococcales</taxon>
        <taxon>Magnetococcaceae</taxon>
        <taxon>Magnetococcus</taxon>
    </lineage>
</organism>
<dbReference type="PANTHER" id="PTHR30160">
    <property type="entry name" value="TETRAACYLDISACCHARIDE 4'-KINASE-RELATED"/>
    <property type="match status" value="1"/>
</dbReference>
<dbReference type="InterPro" id="IPR002201">
    <property type="entry name" value="Glyco_trans_9"/>
</dbReference>
<comment type="similarity">
    <text evidence="3">Belongs to the glycosyltransferase 9 family.</text>
</comment>
<dbReference type="CDD" id="cd03789">
    <property type="entry name" value="GT9_LPS_heptosyltransferase"/>
    <property type="match status" value="1"/>
</dbReference>
<dbReference type="InterPro" id="IPR011910">
    <property type="entry name" value="RfaF"/>
</dbReference>
<evidence type="ECO:0000256" key="2">
    <source>
        <dbReference type="ARBA" id="ARBA00022679"/>
    </source>
</evidence>
<dbReference type="SUPFAM" id="SSF53756">
    <property type="entry name" value="UDP-Glycosyltransferase/glycogen phosphorylase"/>
    <property type="match status" value="1"/>
</dbReference>
<dbReference type="GO" id="GO:0009244">
    <property type="term" value="P:lipopolysaccharide core region biosynthetic process"/>
    <property type="evidence" value="ECO:0007669"/>
    <property type="project" value="TreeGrafter"/>
</dbReference>
<dbReference type="EC" id="2.4.99.24" evidence="4"/>
<gene>
    <name evidence="6" type="primary">rfaF</name>
    <name evidence="6" type="ORF">MAGMO_0875</name>
</gene>
<evidence type="ECO:0000313" key="6">
    <source>
        <dbReference type="EMBL" id="CRH05074.1"/>
    </source>
</evidence>
<keyword evidence="2 6" id="KW-0808">Transferase</keyword>
<dbReference type="GO" id="GO:0008713">
    <property type="term" value="F:ADP-heptose-lipopolysaccharide heptosyltransferase activity"/>
    <property type="evidence" value="ECO:0007669"/>
    <property type="project" value="UniProtKB-EC"/>
</dbReference>
<dbReference type="GO" id="GO:0005829">
    <property type="term" value="C:cytosol"/>
    <property type="evidence" value="ECO:0007669"/>
    <property type="project" value="TreeGrafter"/>
</dbReference>